<dbReference type="RefSeq" id="WP_188564176.1">
    <property type="nucleotide sequence ID" value="NZ_BMED01000001.1"/>
</dbReference>
<dbReference type="Proteomes" id="UP000637423">
    <property type="component" value="Unassembled WGS sequence"/>
</dbReference>
<sequence>MQDPKMTDSKGQAVTVGDIIRIVSLSKQFIKSFPIDERILIESMVGNFFKIVDVDEYGQPCVIKEWHDEHGLLQTHVIALDPEEMEKI</sequence>
<comment type="caution">
    <text evidence="1">The sequence shown here is derived from an EMBL/GenBank/DDBJ whole genome shotgun (WGS) entry which is preliminary data.</text>
</comment>
<protein>
    <submittedName>
        <fullName evidence="1">Uncharacterized protein</fullName>
    </submittedName>
</protein>
<evidence type="ECO:0000313" key="2">
    <source>
        <dbReference type="Proteomes" id="UP000637423"/>
    </source>
</evidence>
<dbReference type="AlphaFoldDB" id="A0A916XBB0"/>
<organism evidence="1 2">
    <name type="scientific">Undibacterium terreum</name>
    <dbReference type="NCBI Taxonomy" id="1224302"/>
    <lineage>
        <taxon>Bacteria</taxon>
        <taxon>Pseudomonadati</taxon>
        <taxon>Pseudomonadota</taxon>
        <taxon>Betaproteobacteria</taxon>
        <taxon>Burkholderiales</taxon>
        <taxon>Oxalobacteraceae</taxon>
        <taxon>Undibacterium</taxon>
    </lineage>
</organism>
<reference evidence="1" key="2">
    <citation type="submission" date="2020-09" db="EMBL/GenBank/DDBJ databases">
        <authorList>
            <person name="Sun Q."/>
            <person name="Zhou Y."/>
        </authorList>
    </citation>
    <scope>NUCLEOTIDE SEQUENCE</scope>
    <source>
        <strain evidence="1">CGMCC 1.10998</strain>
    </source>
</reference>
<evidence type="ECO:0000313" key="1">
    <source>
        <dbReference type="EMBL" id="GGC59065.1"/>
    </source>
</evidence>
<keyword evidence="2" id="KW-1185">Reference proteome</keyword>
<accession>A0A916XBB0</accession>
<reference evidence="1" key="1">
    <citation type="journal article" date="2014" name="Int. J. Syst. Evol. Microbiol.">
        <title>Complete genome sequence of Corynebacterium casei LMG S-19264T (=DSM 44701T), isolated from a smear-ripened cheese.</title>
        <authorList>
            <consortium name="US DOE Joint Genome Institute (JGI-PGF)"/>
            <person name="Walter F."/>
            <person name="Albersmeier A."/>
            <person name="Kalinowski J."/>
            <person name="Ruckert C."/>
        </authorList>
    </citation>
    <scope>NUCLEOTIDE SEQUENCE</scope>
    <source>
        <strain evidence="1">CGMCC 1.10998</strain>
    </source>
</reference>
<proteinExistence type="predicted"/>
<name>A0A916XBB0_9BURK</name>
<gene>
    <name evidence="1" type="ORF">GCM10011396_02450</name>
</gene>
<dbReference type="EMBL" id="BMED01000001">
    <property type="protein sequence ID" value="GGC59065.1"/>
    <property type="molecule type" value="Genomic_DNA"/>
</dbReference>